<evidence type="ECO:0000256" key="2">
    <source>
        <dbReference type="SAM" id="MobiDB-lite"/>
    </source>
</evidence>
<dbReference type="PROSITE" id="PS50102">
    <property type="entry name" value="RRM"/>
    <property type="match status" value="2"/>
</dbReference>
<name>A0AA47P6U0_MERPO</name>
<comment type="caution">
    <text evidence="4">The sequence shown here is derived from an EMBL/GenBank/DDBJ whole genome shotgun (WGS) entry which is preliminary data.</text>
</comment>
<proteinExistence type="predicted"/>
<dbReference type="GO" id="GO:0006397">
    <property type="term" value="P:mRNA processing"/>
    <property type="evidence" value="ECO:0007669"/>
    <property type="project" value="InterPro"/>
</dbReference>
<evidence type="ECO:0000256" key="1">
    <source>
        <dbReference type="PROSITE-ProRule" id="PRU00176"/>
    </source>
</evidence>
<dbReference type="EMBL" id="JAOPHQ010000862">
    <property type="protein sequence ID" value="KAK0153186.1"/>
    <property type="molecule type" value="Genomic_DNA"/>
</dbReference>
<dbReference type="InterPro" id="IPR012677">
    <property type="entry name" value="Nucleotide-bd_a/b_plait_sf"/>
</dbReference>
<reference evidence="4" key="1">
    <citation type="journal article" date="2023" name="Front. Mar. Sci.">
        <title>A new Merluccius polli reference genome to investigate the effects of global change in West African waters.</title>
        <authorList>
            <person name="Mateo J.L."/>
            <person name="Blanco-Fernandez C."/>
            <person name="Garcia-Vazquez E."/>
            <person name="Machado-Schiaffino G."/>
        </authorList>
    </citation>
    <scope>NUCLEOTIDE SEQUENCE</scope>
    <source>
        <strain evidence="4">C29</strain>
        <tissue evidence="4">Fin</tissue>
    </source>
</reference>
<dbReference type="InterPro" id="IPR000504">
    <property type="entry name" value="RRM_dom"/>
</dbReference>
<dbReference type="InterPro" id="IPR035979">
    <property type="entry name" value="RBD_domain_sf"/>
</dbReference>
<feature type="region of interest" description="Disordered" evidence="2">
    <location>
        <begin position="459"/>
        <end position="480"/>
    </location>
</feature>
<feature type="compositionally biased region" description="Polar residues" evidence="2">
    <location>
        <begin position="1"/>
        <end position="20"/>
    </location>
</feature>
<gene>
    <name evidence="4" type="primary">PTBP2_1</name>
    <name evidence="4" type="ORF">N1851_005157</name>
</gene>
<feature type="region of interest" description="Disordered" evidence="2">
    <location>
        <begin position="365"/>
        <end position="387"/>
    </location>
</feature>
<accession>A0AA47P6U0</accession>
<dbReference type="FunFam" id="3.30.70.330:FF:000032">
    <property type="entry name" value="Polypyrimidine tract-binding protein 2 isoform 1"/>
    <property type="match status" value="1"/>
</dbReference>
<evidence type="ECO:0000259" key="3">
    <source>
        <dbReference type="PROSITE" id="PS50102"/>
    </source>
</evidence>
<dbReference type="InterPro" id="IPR006536">
    <property type="entry name" value="HnRNP-L/PTB"/>
</dbReference>
<evidence type="ECO:0000313" key="4">
    <source>
        <dbReference type="EMBL" id="KAK0153186.1"/>
    </source>
</evidence>
<dbReference type="GO" id="GO:0005634">
    <property type="term" value="C:nucleus"/>
    <property type="evidence" value="ECO:0007669"/>
    <property type="project" value="InterPro"/>
</dbReference>
<dbReference type="GO" id="GO:0003723">
    <property type="term" value="F:RNA binding"/>
    <property type="evidence" value="ECO:0007669"/>
    <property type="project" value="UniProtKB-UniRule"/>
</dbReference>
<dbReference type="PANTHER" id="PTHR15592">
    <property type="entry name" value="MATRIN 3/NUCLEAR PROTEIN 220-RELATED"/>
    <property type="match status" value="1"/>
</dbReference>
<keyword evidence="5" id="KW-1185">Reference proteome</keyword>
<dbReference type="AlphaFoldDB" id="A0AA47P6U0"/>
<dbReference type="Pfam" id="PF13893">
    <property type="entry name" value="RRM_5"/>
    <property type="match status" value="1"/>
</dbReference>
<dbReference type="Gene3D" id="3.30.70.330">
    <property type="match status" value="4"/>
</dbReference>
<evidence type="ECO:0000313" key="5">
    <source>
        <dbReference type="Proteomes" id="UP001174136"/>
    </source>
</evidence>
<feature type="domain" description="RRM" evidence="3">
    <location>
        <begin position="639"/>
        <end position="713"/>
    </location>
</feature>
<feature type="domain" description="RRM" evidence="3">
    <location>
        <begin position="522"/>
        <end position="596"/>
    </location>
</feature>
<dbReference type="Pfam" id="PF00076">
    <property type="entry name" value="RRM_1"/>
    <property type="match status" value="2"/>
</dbReference>
<protein>
    <submittedName>
        <fullName evidence="4">Polypyrimidine tract-binding protein 2</fullName>
    </submittedName>
</protein>
<sequence length="715" mass="77267">MYNSPNSGVNSISDGTSNGSDSKKLRVEEAPPSRVLHIRKLPNEASETEVIALGLPFGKVTNILTLKGKNQAFLEMGTEEAAITMVNYYSTVTPHVRNVPVFIQYSNHKELKTDAGNQRTQAVLQAVSAVQSGGSPSSDVQEALAAASSPVLRIIIDNMFYPVTLDVLQQIGEPTPESPGPASLPEGVSVGLRRSSKYSFHRSTTSRVEVSSAPSPPYTVLTMHCFPPLRRRMVVQNLFEAVRKSFSMASLNSSHVRVFASVTATAALRLACWYLPAASVVPQAKKFDGIPHRRCPPAGSGIAATAGTDHLAATALVGRLNNGGAEHGPLGLNVPRLPRYMVKALPEVGVEALSDRRLCQTFPADPHNTFGSARSDRHSTPPSQPTHHQVIFSKFGTVMKIITFTKNNQFQALLQFSDPVNAQQAKLALDGQNIYNSCCTLRIDFSKLVNLNVKYNNDKSRDYTRPELPAGDGQPSMDPSVAAAYSKDSNSLLGALNPLSAAAAAAAAAGRVALGGQSGSSGVLLASNLNEEMVTPQSLFTLFGVYGDVQRVKILYNKKDSALIQMSDGNQAQLAMSHLNGQKMYSKIIRVTLSKHQTVALPRDGLDDQGLTKDFGNSPLHRFKKPGSKNFQNIFPPSATLHLSNIPQDVSEDDLRLLFSNGGGTVKAFKFFQDHKMALLQMTTVEEAIQTLMDLHNYNMGGSQHLRVSFSKSTI</sequence>
<organism evidence="4 5">
    <name type="scientific">Merluccius polli</name>
    <name type="common">Benguela hake</name>
    <name type="synonym">Merluccius cadenati</name>
    <dbReference type="NCBI Taxonomy" id="89951"/>
    <lineage>
        <taxon>Eukaryota</taxon>
        <taxon>Metazoa</taxon>
        <taxon>Chordata</taxon>
        <taxon>Craniata</taxon>
        <taxon>Vertebrata</taxon>
        <taxon>Euteleostomi</taxon>
        <taxon>Actinopterygii</taxon>
        <taxon>Neopterygii</taxon>
        <taxon>Teleostei</taxon>
        <taxon>Neoteleostei</taxon>
        <taxon>Acanthomorphata</taxon>
        <taxon>Zeiogadaria</taxon>
        <taxon>Gadariae</taxon>
        <taxon>Gadiformes</taxon>
        <taxon>Gadoidei</taxon>
        <taxon>Merlucciidae</taxon>
        <taxon>Merluccius</taxon>
    </lineage>
</organism>
<keyword evidence="1" id="KW-0694">RNA-binding</keyword>
<dbReference type="Proteomes" id="UP001174136">
    <property type="component" value="Unassembled WGS sequence"/>
</dbReference>
<feature type="region of interest" description="Disordered" evidence="2">
    <location>
        <begin position="1"/>
        <end position="30"/>
    </location>
</feature>
<dbReference type="NCBIfam" id="TIGR01649">
    <property type="entry name" value="hnRNP-L_PTB"/>
    <property type="match status" value="1"/>
</dbReference>
<feature type="compositionally biased region" description="Basic and acidic residues" evidence="2">
    <location>
        <begin position="21"/>
        <end position="30"/>
    </location>
</feature>
<dbReference type="FunFam" id="3.30.70.330:FF:000341">
    <property type="entry name" value="Hephaestus, isoform C"/>
    <property type="match status" value="1"/>
</dbReference>
<dbReference type="SUPFAM" id="SSF54928">
    <property type="entry name" value="RNA-binding domain, RBD"/>
    <property type="match status" value="4"/>
</dbReference>
<dbReference type="SMART" id="SM00360">
    <property type="entry name" value="RRM"/>
    <property type="match status" value="4"/>
</dbReference>